<evidence type="ECO:0000259" key="2">
    <source>
        <dbReference type="Pfam" id="PF07885"/>
    </source>
</evidence>
<dbReference type="Pfam" id="PF07885">
    <property type="entry name" value="Ion_trans_2"/>
    <property type="match status" value="1"/>
</dbReference>
<gene>
    <name evidence="3" type="ORF">I8J32_002310</name>
</gene>
<dbReference type="KEGG" id="lsf:I8J32_002310"/>
<keyword evidence="3" id="KW-0813">Transport</keyword>
<dbReference type="RefSeq" id="WP_200615442.1">
    <property type="nucleotide sequence ID" value="NZ_CP071518.1"/>
</dbReference>
<sequence length="147" mass="15999">MIVTICVGMAMMIACLAVQIAAVVQVIRYYVAAARQPLGEHPLLSAFRQLVYIMLLLLVAGIVQMAGWAALYQILGQFPDFETALYFSGVTFTSLGYGDFTLTGRARMLAPMEASDGLMMFGVTSAVFMIALQHAINRSLGLPTRKQ</sequence>
<accession>A0A974Y1F6</accession>
<keyword evidence="4" id="KW-1185">Reference proteome</keyword>
<protein>
    <submittedName>
        <fullName evidence="3">Two pore domain potassium channel family protein</fullName>
    </submittedName>
</protein>
<evidence type="ECO:0000256" key="1">
    <source>
        <dbReference type="SAM" id="Phobius"/>
    </source>
</evidence>
<name>A0A974Y1F6_9GAMM</name>
<feature type="domain" description="Potassium channel" evidence="2">
    <location>
        <begin position="68"/>
        <end position="133"/>
    </location>
</feature>
<keyword evidence="1" id="KW-0812">Transmembrane</keyword>
<organism evidence="3 4">
    <name type="scientific">Agrilutibacter solisilvae</name>
    <dbReference type="NCBI Taxonomy" id="2763317"/>
    <lineage>
        <taxon>Bacteria</taxon>
        <taxon>Pseudomonadati</taxon>
        <taxon>Pseudomonadota</taxon>
        <taxon>Gammaproteobacteria</taxon>
        <taxon>Lysobacterales</taxon>
        <taxon>Lysobacteraceae</taxon>
        <taxon>Agrilutibacter</taxon>
    </lineage>
</organism>
<dbReference type="InterPro" id="IPR013099">
    <property type="entry name" value="K_chnl_dom"/>
</dbReference>
<proteinExistence type="predicted"/>
<dbReference type="AlphaFoldDB" id="A0A974Y1F6"/>
<evidence type="ECO:0000313" key="3">
    <source>
        <dbReference type="EMBL" id="QSX78783.1"/>
    </source>
</evidence>
<dbReference type="Proteomes" id="UP000639274">
    <property type="component" value="Chromosome"/>
</dbReference>
<keyword evidence="1" id="KW-1133">Transmembrane helix</keyword>
<evidence type="ECO:0000313" key="4">
    <source>
        <dbReference type="Proteomes" id="UP000639274"/>
    </source>
</evidence>
<keyword evidence="1" id="KW-0472">Membrane</keyword>
<feature type="transmembrane region" description="Helical" evidence="1">
    <location>
        <begin position="118"/>
        <end position="136"/>
    </location>
</feature>
<reference evidence="3 4" key="1">
    <citation type="submission" date="2021-03" db="EMBL/GenBank/DDBJ databases">
        <title>Lysobacter sp. nov. isolated from soil of gangwondo yeongwol, south Korea.</title>
        <authorList>
            <person name="Kim K.R."/>
            <person name="Kim K.H."/>
            <person name="Jeon C.O."/>
        </authorList>
    </citation>
    <scope>NUCLEOTIDE SEQUENCE [LARGE SCALE GENOMIC DNA]</scope>
    <source>
        <strain evidence="3 4">R19</strain>
    </source>
</reference>
<dbReference type="EMBL" id="CP071518">
    <property type="protein sequence ID" value="QSX78783.1"/>
    <property type="molecule type" value="Genomic_DNA"/>
</dbReference>
<feature type="transmembrane region" description="Helical" evidence="1">
    <location>
        <begin position="84"/>
        <end position="106"/>
    </location>
</feature>
<dbReference type="Gene3D" id="1.10.287.70">
    <property type="match status" value="1"/>
</dbReference>
<keyword evidence="3" id="KW-0407">Ion channel</keyword>
<keyword evidence="3" id="KW-0406">Ion transport</keyword>
<feature type="transmembrane region" description="Helical" evidence="1">
    <location>
        <begin position="49"/>
        <end position="72"/>
    </location>
</feature>
<dbReference type="GO" id="GO:0034220">
    <property type="term" value="P:monoatomic ion transmembrane transport"/>
    <property type="evidence" value="ECO:0007669"/>
    <property type="project" value="UniProtKB-KW"/>
</dbReference>
<dbReference type="SUPFAM" id="SSF81324">
    <property type="entry name" value="Voltage-gated potassium channels"/>
    <property type="match status" value="1"/>
</dbReference>